<dbReference type="PROSITE" id="PS50977">
    <property type="entry name" value="HTH_TETR_2"/>
    <property type="match status" value="1"/>
</dbReference>
<keyword evidence="2 4" id="KW-0238">DNA-binding</keyword>
<evidence type="ECO:0000259" key="5">
    <source>
        <dbReference type="PROSITE" id="PS50977"/>
    </source>
</evidence>
<feature type="DNA-binding region" description="H-T-H motif" evidence="4">
    <location>
        <begin position="39"/>
        <end position="58"/>
    </location>
</feature>
<sequence length="198" mass="21558">MTVVRRERLTRAQSQQRTRAAVVAAAVELFLTEGFRTTSLDEVAAAAGYTRGAVYSNFADKAAMGIAVVDELYRREERRLAELIETEPPDRLIDALSTWAEATVGDPRWMQLEIEVAALSGGNNRAATVERHARLRALCRRLIDRFVDESAGVDRDLLALGLVGMALGVGFQRAADPAIGGAQVGEMFRLLLPGACSR</sequence>
<keyword evidence="1" id="KW-0805">Transcription regulation</keyword>
<evidence type="ECO:0000313" key="7">
    <source>
        <dbReference type="Proteomes" id="UP000887023"/>
    </source>
</evidence>
<evidence type="ECO:0000256" key="1">
    <source>
        <dbReference type="ARBA" id="ARBA00023015"/>
    </source>
</evidence>
<keyword evidence="7" id="KW-1185">Reference proteome</keyword>
<dbReference type="PANTHER" id="PTHR30055">
    <property type="entry name" value="HTH-TYPE TRANSCRIPTIONAL REGULATOR RUTR"/>
    <property type="match status" value="1"/>
</dbReference>
<name>A0ABX8S8B8_9ACTN</name>
<reference evidence="6" key="1">
    <citation type="submission" date="2021-07" db="EMBL/GenBank/DDBJ databases">
        <title>Candidatus Kaistella beijingensis sp. nov. isolated from a municipal wastewater treatment plant is involved in sludge foaming.</title>
        <authorList>
            <person name="Song Y."/>
            <person name="Liu S.-J."/>
        </authorList>
    </citation>
    <scope>NUCLEOTIDE SEQUENCE</scope>
    <source>
        <strain evidence="6">DSM 43998</strain>
    </source>
</reference>
<protein>
    <submittedName>
        <fullName evidence="6">TetR/AcrR family transcriptional regulator</fullName>
    </submittedName>
</protein>
<dbReference type="Gene3D" id="1.10.357.10">
    <property type="entry name" value="Tetracycline Repressor, domain 2"/>
    <property type="match status" value="1"/>
</dbReference>
<organism evidence="6 7">
    <name type="scientific">Skermania pinensis</name>
    <dbReference type="NCBI Taxonomy" id="39122"/>
    <lineage>
        <taxon>Bacteria</taxon>
        <taxon>Bacillati</taxon>
        <taxon>Actinomycetota</taxon>
        <taxon>Actinomycetes</taxon>
        <taxon>Mycobacteriales</taxon>
        <taxon>Gordoniaceae</taxon>
        <taxon>Skermania</taxon>
    </lineage>
</organism>
<dbReference type="InterPro" id="IPR036271">
    <property type="entry name" value="Tet_transcr_reg_TetR-rel_C_sf"/>
</dbReference>
<dbReference type="RefSeq" id="WP_066467499.1">
    <property type="nucleotide sequence ID" value="NZ_CBCRUZ010000002.1"/>
</dbReference>
<dbReference type="EMBL" id="CP079105">
    <property type="protein sequence ID" value="QXQ12800.1"/>
    <property type="molecule type" value="Genomic_DNA"/>
</dbReference>
<evidence type="ECO:0000256" key="2">
    <source>
        <dbReference type="ARBA" id="ARBA00023125"/>
    </source>
</evidence>
<dbReference type="Pfam" id="PF00440">
    <property type="entry name" value="TetR_N"/>
    <property type="match status" value="1"/>
</dbReference>
<dbReference type="Proteomes" id="UP000887023">
    <property type="component" value="Chromosome"/>
</dbReference>
<accession>A0ABX8S8B8</accession>
<dbReference type="PANTHER" id="PTHR30055:SF234">
    <property type="entry name" value="HTH-TYPE TRANSCRIPTIONAL REGULATOR BETI"/>
    <property type="match status" value="1"/>
</dbReference>
<feature type="domain" description="HTH tetR-type" evidence="5">
    <location>
        <begin position="16"/>
        <end position="76"/>
    </location>
</feature>
<dbReference type="SUPFAM" id="SSF46689">
    <property type="entry name" value="Homeodomain-like"/>
    <property type="match status" value="1"/>
</dbReference>
<dbReference type="PRINTS" id="PR00455">
    <property type="entry name" value="HTHTETR"/>
</dbReference>
<gene>
    <name evidence="6" type="ORF">KV203_12765</name>
</gene>
<dbReference type="InterPro" id="IPR050109">
    <property type="entry name" value="HTH-type_TetR-like_transc_reg"/>
</dbReference>
<dbReference type="SUPFAM" id="SSF48498">
    <property type="entry name" value="Tetracyclin repressor-like, C-terminal domain"/>
    <property type="match status" value="1"/>
</dbReference>
<dbReference type="InterPro" id="IPR001647">
    <property type="entry name" value="HTH_TetR"/>
</dbReference>
<dbReference type="InterPro" id="IPR009057">
    <property type="entry name" value="Homeodomain-like_sf"/>
</dbReference>
<keyword evidence="3" id="KW-0804">Transcription</keyword>
<evidence type="ECO:0000256" key="4">
    <source>
        <dbReference type="PROSITE-ProRule" id="PRU00335"/>
    </source>
</evidence>
<evidence type="ECO:0000313" key="6">
    <source>
        <dbReference type="EMBL" id="QXQ12800.1"/>
    </source>
</evidence>
<evidence type="ECO:0000256" key="3">
    <source>
        <dbReference type="ARBA" id="ARBA00023163"/>
    </source>
</evidence>
<proteinExistence type="predicted"/>